<comment type="caution">
    <text evidence="2">The sequence shown here is derived from an EMBL/GenBank/DDBJ whole genome shotgun (WGS) entry which is preliminary data.</text>
</comment>
<dbReference type="Proteomes" id="UP000773462">
    <property type="component" value="Unassembled WGS sequence"/>
</dbReference>
<feature type="transmembrane region" description="Helical" evidence="1">
    <location>
        <begin position="38"/>
        <end position="59"/>
    </location>
</feature>
<feature type="transmembrane region" description="Helical" evidence="1">
    <location>
        <begin position="94"/>
        <end position="112"/>
    </location>
</feature>
<dbReference type="Pfam" id="PF20040">
    <property type="entry name" value="DUF6442"/>
    <property type="match status" value="1"/>
</dbReference>
<keyword evidence="1" id="KW-0812">Transmembrane</keyword>
<evidence type="ECO:0000256" key="1">
    <source>
        <dbReference type="SAM" id="Phobius"/>
    </source>
</evidence>
<keyword evidence="1" id="KW-0472">Membrane</keyword>
<evidence type="ECO:0008006" key="4">
    <source>
        <dbReference type="Google" id="ProtNLM"/>
    </source>
</evidence>
<name>A0ABS4NTJ2_9BACL</name>
<dbReference type="InterPro" id="IPR045620">
    <property type="entry name" value="DUF6442"/>
</dbReference>
<gene>
    <name evidence="2" type="ORF">J2Z70_003522</name>
</gene>
<evidence type="ECO:0000313" key="3">
    <source>
        <dbReference type="Proteomes" id="UP000773462"/>
    </source>
</evidence>
<protein>
    <recommendedName>
        <fullName evidence="4">DUF2178 domain-containing protein</fullName>
    </recommendedName>
</protein>
<feature type="transmembrane region" description="Helical" evidence="1">
    <location>
        <begin position="7"/>
        <end position="26"/>
    </location>
</feature>
<evidence type="ECO:0000313" key="2">
    <source>
        <dbReference type="EMBL" id="MBP2113362.1"/>
    </source>
</evidence>
<proteinExistence type="predicted"/>
<feature type="transmembrane region" description="Helical" evidence="1">
    <location>
        <begin position="118"/>
        <end position="138"/>
    </location>
</feature>
<reference evidence="2 3" key="1">
    <citation type="submission" date="2021-03" db="EMBL/GenBank/DDBJ databases">
        <title>Genomic Encyclopedia of Type Strains, Phase IV (KMG-IV): sequencing the most valuable type-strain genomes for metagenomic binning, comparative biology and taxonomic classification.</title>
        <authorList>
            <person name="Goeker M."/>
        </authorList>
    </citation>
    <scope>NUCLEOTIDE SEQUENCE [LARGE SCALE GENOMIC DNA]</scope>
    <source>
        <strain evidence="2 3">DSM 101953</strain>
    </source>
</reference>
<dbReference type="EMBL" id="JAGGLV010000011">
    <property type="protein sequence ID" value="MBP2113362.1"/>
    <property type="molecule type" value="Genomic_DNA"/>
</dbReference>
<organism evidence="2 3">
    <name type="scientific">Paenibacillus silagei</name>
    <dbReference type="NCBI Taxonomy" id="1670801"/>
    <lineage>
        <taxon>Bacteria</taxon>
        <taxon>Bacillati</taxon>
        <taxon>Bacillota</taxon>
        <taxon>Bacilli</taxon>
        <taxon>Bacillales</taxon>
        <taxon>Paenibacillaceae</taxon>
        <taxon>Paenibacillus</taxon>
    </lineage>
</organism>
<accession>A0ABS4NTJ2</accession>
<keyword evidence="3" id="KW-1185">Reference proteome</keyword>
<sequence length="144" mass="15961">MMKKSVSAYLLVIAGVVLLAGSLYFIRTVQEPEGVLRTLPFICIGLGSGLFGSGMGELIGQRALKNSPAIAKQMKINKHDERNIAIATRAKAKAYDMMVFVFGALMLAFALMEADLTVVLLLVFAYLFTIGYGIYYRFKYDREM</sequence>
<keyword evidence="1" id="KW-1133">Transmembrane helix</keyword>